<dbReference type="CDD" id="cd04301">
    <property type="entry name" value="NAT_SF"/>
    <property type="match status" value="1"/>
</dbReference>
<dbReference type="GO" id="GO:1990189">
    <property type="term" value="F:protein N-terminal-serine acetyltransferase activity"/>
    <property type="evidence" value="ECO:0007669"/>
    <property type="project" value="TreeGrafter"/>
</dbReference>
<dbReference type="PANTHER" id="PTHR43441:SF3">
    <property type="entry name" value="ACETYLTRANSFERASE"/>
    <property type="match status" value="1"/>
</dbReference>
<dbReference type="EMBL" id="LAZR01044065">
    <property type="protein sequence ID" value="KKL05554.1"/>
    <property type="molecule type" value="Genomic_DNA"/>
</dbReference>
<dbReference type="PROSITE" id="PS51186">
    <property type="entry name" value="GNAT"/>
    <property type="match status" value="1"/>
</dbReference>
<reference evidence="2" key="1">
    <citation type="journal article" date="2015" name="Nature">
        <title>Complex archaea that bridge the gap between prokaryotes and eukaryotes.</title>
        <authorList>
            <person name="Spang A."/>
            <person name="Saw J.H."/>
            <person name="Jorgensen S.L."/>
            <person name="Zaremba-Niedzwiedzka K."/>
            <person name="Martijn J."/>
            <person name="Lind A.E."/>
            <person name="van Eijk R."/>
            <person name="Schleper C."/>
            <person name="Guy L."/>
            <person name="Ettema T.J."/>
        </authorList>
    </citation>
    <scope>NUCLEOTIDE SEQUENCE</scope>
</reference>
<dbReference type="SUPFAM" id="SSF55729">
    <property type="entry name" value="Acyl-CoA N-acyltransferases (Nat)"/>
    <property type="match status" value="1"/>
</dbReference>
<dbReference type="PANTHER" id="PTHR43441">
    <property type="entry name" value="RIBOSOMAL-PROTEIN-SERINE ACETYLTRANSFERASE"/>
    <property type="match status" value="1"/>
</dbReference>
<dbReference type="GO" id="GO:0005737">
    <property type="term" value="C:cytoplasm"/>
    <property type="evidence" value="ECO:0007669"/>
    <property type="project" value="TreeGrafter"/>
</dbReference>
<protein>
    <recommendedName>
        <fullName evidence="1">N-acetyltransferase domain-containing protein</fullName>
    </recommendedName>
</protein>
<comment type="caution">
    <text evidence="2">The sequence shown here is derived from an EMBL/GenBank/DDBJ whole genome shotgun (WGS) entry which is preliminary data.</text>
</comment>
<dbReference type="Pfam" id="PF13302">
    <property type="entry name" value="Acetyltransf_3"/>
    <property type="match status" value="1"/>
</dbReference>
<dbReference type="InterPro" id="IPR016181">
    <property type="entry name" value="Acyl_CoA_acyltransferase"/>
</dbReference>
<evidence type="ECO:0000259" key="1">
    <source>
        <dbReference type="PROSITE" id="PS51186"/>
    </source>
</evidence>
<organism evidence="2">
    <name type="scientific">marine sediment metagenome</name>
    <dbReference type="NCBI Taxonomy" id="412755"/>
    <lineage>
        <taxon>unclassified sequences</taxon>
        <taxon>metagenomes</taxon>
        <taxon>ecological metagenomes</taxon>
    </lineage>
</organism>
<sequence>MELRKPTTAFIEQAKVWHEDDEVNHWTGFGRGEPARQLAAKALDQVLEVQPSPIRFFAIWDDSEPLGYVVFTDLDDHNHTAEIHITLGPEHQGQGYGPQALKKAVTLGFLLGLYRITYKPVLANKRAIQAGYKAGFKLEAKTKFSVWTIDGPQDQAQMRVIKPEWPTKD</sequence>
<feature type="domain" description="N-acetyltransferase" evidence="1">
    <location>
        <begin position="1"/>
        <end position="163"/>
    </location>
</feature>
<proteinExistence type="predicted"/>
<name>A0A0F9A7K6_9ZZZZ</name>
<dbReference type="GO" id="GO:0008999">
    <property type="term" value="F:protein-N-terminal-alanine acetyltransferase activity"/>
    <property type="evidence" value="ECO:0007669"/>
    <property type="project" value="TreeGrafter"/>
</dbReference>
<accession>A0A0F9A7K6</accession>
<dbReference type="AlphaFoldDB" id="A0A0F9A7K6"/>
<dbReference type="InterPro" id="IPR051908">
    <property type="entry name" value="Ribosomal_N-acetyltransferase"/>
</dbReference>
<evidence type="ECO:0000313" key="2">
    <source>
        <dbReference type="EMBL" id="KKL05554.1"/>
    </source>
</evidence>
<dbReference type="InterPro" id="IPR000182">
    <property type="entry name" value="GNAT_dom"/>
</dbReference>
<gene>
    <name evidence="2" type="ORF">LCGC14_2604870</name>
</gene>
<dbReference type="Gene3D" id="3.40.630.30">
    <property type="match status" value="1"/>
</dbReference>